<feature type="region of interest" description="Disordered" evidence="1">
    <location>
        <begin position="27"/>
        <end position="47"/>
    </location>
</feature>
<reference evidence="3 4" key="1">
    <citation type="journal article" date="2014" name="Proc. Natl. Acad. Sci. U.S.A.">
        <title>Trajectory and genomic determinants of fungal-pathogen speciation and host adaptation.</title>
        <authorList>
            <person name="Hu X."/>
            <person name="Xiao G."/>
            <person name="Zheng P."/>
            <person name="Shang Y."/>
            <person name="Su Y."/>
            <person name="Zhang X."/>
            <person name="Liu X."/>
            <person name="Zhan S."/>
            <person name="St Leger R.J."/>
            <person name="Wang C."/>
        </authorList>
    </citation>
    <scope>NUCLEOTIDE SEQUENCE [LARGE SCALE GENOMIC DNA]</scope>
    <source>
        <strain evidence="3 4">ARSEF 549</strain>
    </source>
</reference>
<proteinExistence type="predicted"/>
<evidence type="ECO:0000259" key="2">
    <source>
        <dbReference type="Pfam" id="PF12697"/>
    </source>
</evidence>
<dbReference type="OrthoDB" id="408373at2759"/>
<evidence type="ECO:0000313" key="3">
    <source>
        <dbReference type="EMBL" id="KID60985.1"/>
    </source>
</evidence>
<feature type="domain" description="AB hydrolase-1" evidence="2">
    <location>
        <begin position="57"/>
        <end position="293"/>
    </location>
</feature>
<dbReference type="PANTHER" id="PTHR37017">
    <property type="entry name" value="AB HYDROLASE-1 DOMAIN-CONTAINING PROTEIN-RELATED"/>
    <property type="match status" value="1"/>
</dbReference>
<feature type="non-terminal residue" evidence="3">
    <location>
        <position position="1"/>
    </location>
</feature>
<dbReference type="AlphaFoldDB" id="A0A0B4EFR4"/>
<keyword evidence="4" id="KW-1185">Reference proteome</keyword>
<gene>
    <name evidence="3" type="ORF">MAN_09269</name>
</gene>
<evidence type="ECO:0000313" key="4">
    <source>
        <dbReference type="Proteomes" id="UP000031186"/>
    </source>
</evidence>
<dbReference type="InterPro" id="IPR052897">
    <property type="entry name" value="Sec-Metab_Biosynth_Hydrolase"/>
</dbReference>
<evidence type="ECO:0000256" key="1">
    <source>
        <dbReference type="SAM" id="MobiDB-lite"/>
    </source>
</evidence>
<dbReference type="Gene3D" id="3.40.50.1820">
    <property type="entry name" value="alpha/beta hydrolase"/>
    <property type="match status" value="1"/>
</dbReference>
<protein>
    <recommendedName>
        <fullName evidence="2">AB hydrolase-1 domain-containing protein</fullName>
    </recommendedName>
</protein>
<dbReference type="Proteomes" id="UP000031186">
    <property type="component" value="Unassembled WGS sequence"/>
</dbReference>
<dbReference type="VEuPathDB" id="FungiDB:MAN_09269"/>
<dbReference type="InterPro" id="IPR029058">
    <property type="entry name" value="AB_hydrolase_fold"/>
</dbReference>
<dbReference type="PANTHER" id="PTHR37017:SF8">
    <property type="entry name" value="AB HYDROLASE-1 DOMAIN-CONTAINING PROTEIN"/>
    <property type="match status" value="1"/>
</dbReference>
<name>A0A0B4EFR4_METAF</name>
<sequence length="305" mass="32940">MGSVKRSLDSPPVGKIVSSNQYPKAEFSNDATATTTLPNTTPDTNEATEKVSANVSVIIFPGAWHPASCMSSFVSSLRSIGLPAEAYTLRSVGDASAGVADDVDYMRSIMNPLIDAGNDVVVVSHSYAGFPTTSAISGMDKRGREARGEKGGVLGVIYLASFVPQDGDSLYGVLGNQWPPWIKEDETEQFIICSNEGHIFYNDCTSEQVEAVTKSLKPHSLRASKGKDAIPKNIGWRESGYDGRRGYIRLTEDNAIPLSYQDYLISRSGVNWSVKTLNASHSPFLSVPDATAELVYELVQEFLAA</sequence>
<dbReference type="HOGENOM" id="CLU_046066_1_3_1"/>
<comment type="caution">
    <text evidence="3">The sequence shown here is derived from an EMBL/GenBank/DDBJ whole genome shotgun (WGS) entry which is preliminary data.</text>
</comment>
<dbReference type="EMBL" id="AZNF01000016">
    <property type="protein sequence ID" value="KID60985.1"/>
    <property type="molecule type" value="Genomic_DNA"/>
</dbReference>
<dbReference type="Pfam" id="PF12697">
    <property type="entry name" value="Abhydrolase_6"/>
    <property type="match status" value="1"/>
</dbReference>
<feature type="compositionally biased region" description="Low complexity" evidence="1">
    <location>
        <begin position="29"/>
        <end position="44"/>
    </location>
</feature>
<accession>A0A0B4EFR4</accession>
<dbReference type="InterPro" id="IPR000073">
    <property type="entry name" value="AB_hydrolase_1"/>
</dbReference>
<dbReference type="SUPFAM" id="SSF53474">
    <property type="entry name" value="alpha/beta-Hydrolases"/>
    <property type="match status" value="1"/>
</dbReference>
<organism evidence="3 4">
    <name type="scientific">Metarhizium anisopliae (strain ARSEF 549)</name>
    <dbReference type="NCBI Taxonomy" id="3151832"/>
    <lineage>
        <taxon>Eukaryota</taxon>
        <taxon>Fungi</taxon>
        <taxon>Dikarya</taxon>
        <taxon>Ascomycota</taxon>
        <taxon>Pezizomycotina</taxon>
        <taxon>Sordariomycetes</taxon>
        <taxon>Hypocreomycetidae</taxon>
        <taxon>Hypocreales</taxon>
        <taxon>Clavicipitaceae</taxon>
        <taxon>Metarhizium</taxon>
    </lineage>
</organism>